<comment type="caution">
    <text evidence="3">The sequence shown here is derived from an EMBL/GenBank/DDBJ whole genome shotgun (WGS) entry which is preliminary data.</text>
</comment>
<dbReference type="InterPro" id="IPR001539">
    <property type="entry name" value="Peptidase_U32"/>
</dbReference>
<reference evidence="4 6" key="2">
    <citation type="submission" date="2018-08" db="EMBL/GenBank/DDBJ databases">
        <title>A genome reference for cultivated species of the human gut microbiota.</title>
        <authorList>
            <person name="Zou Y."/>
            <person name="Xue W."/>
            <person name="Luo G."/>
        </authorList>
    </citation>
    <scope>NUCLEOTIDE SEQUENCE [LARGE SCALE GENOMIC DNA]</scope>
    <source>
        <strain evidence="4 6">AF33-12</strain>
    </source>
</reference>
<proteinExistence type="predicted"/>
<dbReference type="Proteomes" id="UP000285610">
    <property type="component" value="Unassembled WGS sequence"/>
</dbReference>
<dbReference type="Proteomes" id="UP001076974">
    <property type="component" value="Unassembled WGS sequence"/>
</dbReference>
<protein>
    <submittedName>
        <fullName evidence="3">Peptidase U32</fullName>
    </submittedName>
    <submittedName>
        <fullName evidence="1">U32 family peptidase</fullName>
    </submittedName>
</protein>
<dbReference type="AlphaFoldDB" id="A0A2N5PDW3"/>
<evidence type="ECO:0000313" key="6">
    <source>
        <dbReference type="Proteomes" id="UP000285610"/>
    </source>
</evidence>
<dbReference type="EMBL" id="JAPRBD010000008">
    <property type="protein sequence ID" value="MCZ0690006.1"/>
    <property type="molecule type" value="Genomic_DNA"/>
</dbReference>
<dbReference type="InterPro" id="IPR051454">
    <property type="entry name" value="RNA/ubiquinone_mod_enzymes"/>
</dbReference>
<dbReference type="PANTHER" id="PTHR30217:SF10">
    <property type="entry name" value="23S RRNA 5-HYDROXYCYTIDINE C2501 SYNTHASE"/>
    <property type="match status" value="1"/>
</dbReference>
<dbReference type="Proteomes" id="UP000235093">
    <property type="component" value="Unassembled WGS sequence"/>
</dbReference>
<gene>
    <name evidence="3" type="ORF">CDL23_11535</name>
    <name evidence="4" type="ORF">DWZ50_02015</name>
    <name evidence="1" type="ORF">OZZ16_08780</name>
    <name evidence="2" type="ORF">PNW85_01385</name>
</gene>
<name>A0A2N5PDW3_MEDGN</name>
<dbReference type="Proteomes" id="UP001212160">
    <property type="component" value="Unassembled WGS sequence"/>
</dbReference>
<evidence type="ECO:0000313" key="5">
    <source>
        <dbReference type="Proteomes" id="UP000235093"/>
    </source>
</evidence>
<evidence type="ECO:0000313" key="2">
    <source>
        <dbReference type="EMBL" id="MDB8685339.1"/>
    </source>
</evidence>
<evidence type="ECO:0000313" key="4">
    <source>
        <dbReference type="EMBL" id="RHM81025.1"/>
    </source>
</evidence>
<sequence>MKITAGLGSVDDYPIYVEAGADECFCGYVPFAWAEKYGVLNPLNRREVRAYNVQIGSYEELKILGNMRKYYQVPVAITFNSLSYTPEQYPVVGEIIGQCHQAGFDTIIVADPALLLYIRSQKIPCRIHLSGEFGEINSQMADFLEEMEICRVIFHRKNTVEDMKSCISNLKKNIEYEAFVLNELCHFSGGFCNSLHCDELGHLCRVPYRVGKLNKKCKGVLELSNQKADEVENEDLDVENYRTGAGGCGLCALYDLQKAGITYLKIVGRGNYTEFMQQDIIRLKKALMILETAETKREFRDRMKQELFPDGCSQNCYY</sequence>
<evidence type="ECO:0000313" key="3">
    <source>
        <dbReference type="EMBL" id="PLT73324.1"/>
    </source>
</evidence>
<organism evidence="3 5">
    <name type="scientific">Mediterraneibacter gnavus</name>
    <name type="common">Ruminococcus gnavus</name>
    <dbReference type="NCBI Taxonomy" id="33038"/>
    <lineage>
        <taxon>Bacteria</taxon>
        <taxon>Bacillati</taxon>
        <taxon>Bacillota</taxon>
        <taxon>Clostridia</taxon>
        <taxon>Lachnospirales</taxon>
        <taxon>Lachnospiraceae</taxon>
        <taxon>Mediterraneibacter</taxon>
    </lineage>
</organism>
<dbReference type="PANTHER" id="PTHR30217">
    <property type="entry name" value="PEPTIDASE U32 FAMILY"/>
    <property type="match status" value="1"/>
</dbReference>
<reference evidence="1" key="3">
    <citation type="submission" date="2022-11" db="EMBL/GenBank/DDBJ databases">
        <title>Temperate bacteriophages infecting mucin-degrading bacterium Ruminococcus gnavus from the human gut.</title>
        <authorList>
            <person name="Buttimer C."/>
        </authorList>
    </citation>
    <scope>NUCLEOTIDE SEQUENCE</scope>
    <source>
        <strain evidence="1">CCUG 52279</strain>
    </source>
</reference>
<dbReference type="Pfam" id="PF01136">
    <property type="entry name" value="Peptidase_U32"/>
    <property type="match status" value="1"/>
</dbReference>
<dbReference type="RefSeq" id="WP_101884160.1">
    <property type="nucleotide sequence ID" value="NZ_CP176629.1"/>
</dbReference>
<dbReference type="EMBL" id="JAQMLA010000002">
    <property type="protein sequence ID" value="MDB8685339.1"/>
    <property type="molecule type" value="Genomic_DNA"/>
</dbReference>
<accession>A0A2N5PDW3</accession>
<dbReference type="EMBL" id="QRQE01000003">
    <property type="protein sequence ID" value="RHM81025.1"/>
    <property type="molecule type" value="Genomic_DNA"/>
</dbReference>
<reference evidence="2" key="4">
    <citation type="submission" date="2023-01" db="EMBL/GenBank/DDBJ databases">
        <title>Human gut microbiome strain richness.</title>
        <authorList>
            <person name="Chen-Liaw A."/>
        </authorList>
    </citation>
    <scope>NUCLEOTIDE SEQUENCE</scope>
    <source>
        <strain evidence="2">RTP21484st1_H11_RTP21484_190118</strain>
    </source>
</reference>
<dbReference type="EMBL" id="NIHT01000018">
    <property type="protein sequence ID" value="PLT73324.1"/>
    <property type="molecule type" value="Genomic_DNA"/>
</dbReference>
<reference evidence="3 5" key="1">
    <citation type="journal article" date="2017" name="Genome Med.">
        <title>A novel Ruminococcus gnavus clade enriched in inflammatory bowel disease patients.</title>
        <authorList>
            <person name="Hall A.B."/>
            <person name="Yassour M."/>
            <person name="Sauk J."/>
            <person name="Garner A."/>
            <person name="Jiang X."/>
            <person name="Arthur T."/>
            <person name="Lagoudas G.K."/>
            <person name="Vatanen T."/>
            <person name="Fornelos N."/>
            <person name="Wilson R."/>
            <person name="Bertha M."/>
            <person name="Cohen M."/>
            <person name="Garber J."/>
            <person name="Khalili H."/>
            <person name="Gevers D."/>
            <person name="Ananthakrishnan A.N."/>
            <person name="Kugathasan S."/>
            <person name="Lander E.S."/>
            <person name="Blainey P."/>
            <person name="Vlamakis H."/>
            <person name="Xavier R.J."/>
            <person name="Huttenhower C."/>
        </authorList>
    </citation>
    <scope>NUCLEOTIDE SEQUENCE [LARGE SCALE GENOMIC DNA]</scope>
    <source>
        <strain evidence="3 5">RJX1125</strain>
    </source>
</reference>
<evidence type="ECO:0000313" key="1">
    <source>
        <dbReference type="EMBL" id="MCZ0690006.1"/>
    </source>
</evidence>